<gene>
    <name evidence="1" type="ORF">Gorai_006928</name>
</gene>
<organism evidence="1 2">
    <name type="scientific">Gossypium raimondii</name>
    <name type="common">Peruvian cotton</name>
    <name type="synonym">Gossypium klotzschianum subsp. raimondii</name>
    <dbReference type="NCBI Taxonomy" id="29730"/>
    <lineage>
        <taxon>Eukaryota</taxon>
        <taxon>Viridiplantae</taxon>
        <taxon>Streptophyta</taxon>
        <taxon>Embryophyta</taxon>
        <taxon>Tracheophyta</taxon>
        <taxon>Spermatophyta</taxon>
        <taxon>Magnoliopsida</taxon>
        <taxon>eudicotyledons</taxon>
        <taxon>Gunneridae</taxon>
        <taxon>Pentapetalae</taxon>
        <taxon>rosids</taxon>
        <taxon>malvids</taxon>
        <taxon>Malvales</taxon>
        <taxon>Malvaceae</taxon>
        <taxon>Malvoideae</taxon>
        <taxon>Gossypium</taxon>
    </lineage>
</organism>
<accession>A0A7J8Q729</accession>
<evidence type="ECO:0000313" key="2">
    <source>
        <dbReference type="Proteomes" id="UP000593578"/>
    </source>
</evidence>
<name>A0A7J8Q729_GOSRA</name>
<protein>
    <submittedName>
        <fullName evidence="1">Uncharacterized protein</fullName>
    </submittedName>
</protein>
<reference evidence="1 2" key="1">
    <citation type="journal article" date="2019" name="Genome Biol. Evol.">
        <title>Insights into the evolution of the New World diploid cottons (Gossypium, subgenus Houzingenia) based on genome sequencing.</title>
        <authorList>
            <person name="Grover C.E."/>
            <person name="Arick M.A. 2nd"/>
            <person name="Thrash A."/>
            <person name="Conover J.L."/>
            <person name="Sanders W.S."/>
            <person name="Peterson D.G."/>
            <person name="Frelichowski J.E."/>
            <person name="Scheffler J.A."/>
            <person name="Scheffler B.E."/>
            <person name="Wendel J.F."/>
        </authorList>
    </citation>
    <scope>NUCLEOTIDE SEQUENCE [LARGE SCALE GENOMIC DNA]</scope>
    <source>
        <strain evidence="1">8</strain>
        <tissue evidence="1">Leaf</tissue>
    </source>
</reference>
<dbReference type="EMBL" id="JABEZZ010000010">
    <property type="protein sequence ID" value="MBA0597113.1"/>
    <property type="molecule type" value="Genomic_DNA"/>
</dbReference>
<evidence type="ECO:0000313" key="1">
    <source>
        <dbReference type="EMBL" id="MBA0597113.1"/>
    </source>
</evidence>
<comment type="caution">
    <text evidence="1">The sequence shown here is derived from an EMBL/GenBank/DDBJ whole genome shotgun (WGS) entry which is preliminary data.</text>
</comment>
<dbReference type="Proteomes" id="UP000593578">
    <property type="component" value="Unassembled WGS sequence"/>
</dbReference>
<dbReference type="AlphaFoldDB" id="A0A7J8Q729"/>
<sequence length="27" mass="3004">MAVPMAIKEAAKVVIELIRKEQVPLII</sequence>
<proteinExistence type="predicted"/>